<dbReference type="SMART" id="SM00530">
    <property type="entry name" value="HTH_XRE"/>
    <property type="match status" value="1"/>
</dbReference>
<dbReference type="InterPro" id="IPR010982">
    <property type="entry name" value="Lambda_DNA-bd_dom_sf"/>
</dbReference>
<reference evidence="2 3" key="1">
    <citation type="submission" date="2020-02" db="EMBL/GenBank/DDBJ databases">
        <title>Characterization of phylogenetic diversity of novel bifidobacterial species isolated in Czech ZOOs.</title>
        <authorList>
            <person name="Lugli G.A."/>
            <person name="Vera N.B."/>
            <person name="Ventura M."/>
        </authorList>
    </citation>
    <scope>NUCLEOTIDE SEQUENCE [LARGE SCALE GENOMIC DNA]</scope>
    <source>
        <strain evidence="2 3">DSM 109959</strain>
    </source>
</reference>
<dbReference type="Proteomes" id="UP000543419">
    <property type="component" value="Unassembled WGS sequence"/>
</dbReference>
<dbReference type="GO" id="GO:0003677">
    <property type="term" value="F:DNA binding"/>
    <property type="evidence" value="ECO:0007669"/>
    <property type="project" value="InterPro"/>
</dbReference>
<evidence type="ECO:0000313" key="2">
    <source>
        <dbReference type="EMBL" id="NMM99116.1"/>
    </source>
</evidence>
<dbReference type="Gene3D" id="1.10.260.40">
    <property type="entry name" value="lambda repressor-like DNA-binding domains"/>
    <property type="match status" value="1"/>
</dbReference>
<evidence type="ECO:0000313" key="3">
    <source>
        <dbReference type="Proteomes" id="UP000543419"/>
    </source>
</evidence>
<gene>
    <name evidence="2" type="ORF">G1C97_2074</name>
</gene>
<proteinExistence type="predicted"/>
<dbReference type="CDD" id="cd00093">
    <property type="entry name" value="HTH_XRE"/>
    <property type="match status" value="1"/>
</dbReference>
<evidence type="ECO:0000259" key="1">
    <source>
        <dbReference type="PROSITE" id="PS50943"/>
    </source>
</evidence>
<dbReference type="AlphaFoldDB" id="A0A7Y0F147"/>
<dbReference type="RefSeq" id="WP_169241688.1">
    <property type="nucleotide sequence ID" value="NZ_JAAIIG010000012.1"/>
</dbReference>
<dbReference type="EMBL" id="JAAIIG010000012">
    <property type="protein sequence ID" value="NMM99116.1"/>
    <property type="molecule type" value="Genomic_DNA"/>
</dbReference>
<name>A0A7Y0F147_9BIFI</name>
<accession>A0A7Y0F147</accession>
<dbReference type="InterPro" id="IPR001387">
    <property type="entry name" value="Cro/C1-type_HTH"/>
</dbReference>
<dbReference type="Pfam" id="PF01381">
    <property type="entry name" value="HTH_3"/>
    <property type="match status" value="1"/>
</dbReference>
<organism evidence="2 3">
    <name type="scientific">Bifidobacterium olomucense</name>
    <dbReference type="NCBI Taxonomy" id="2675324"/>
    <lineage>
        <taxon>Bacteria</taxon>
        <taxon>Bacillati</taxon>
        <taxon>Actinomycetota</taxon>
        <taxon>Actinomycetes</taxon>
        <taxon>Bifidobacteriales</taxon>
        <taxon>Bifidobacteriaceae</taxon>
        <taxon>Bifidobacterium</taxon>
    </lineage>
</organism>
<dbReference type="PROSITE" id="PS50943">
    <property type="entry name" value="HTH_CROC1"/>
    <property type="match status" value="1"/>
</dbReference>
<sequence>MAGIEIALPKNMERYRSRIRNLYAEQDSGTSYWIDFAPGWRSWDSTPTAPCHCAHWDSKAEIWDELRNALPCECPGCKAAGNRRGRALAALRASVGISQAQLGAKAHVPAGRIGDWEQGFRTLDGVKLSTAKRLADALGVSLDELWERCAA</sequence>
<dbReference type="SUPFAM" id="SSF47413">
    <property type="entry name" value="lambda repressor-like DNA-binding domains"/>
    <property type="match status" value="1"/>
</dbReference>
<keyword evidence="3" id="KW-1185">Reference proteome</keyword>
<feature type="domain" description="HTH cro/C1-type" evidence="1">
    <location>
        <begin position="88"/>
        <end position="145"/>
    </location>
</feature>
<comment type="caution">
    <text evidence="2">The sequence shown here is derived from an EMBL/GenBank/DDBJ whole genome shotgun (WGS) entry which is preliminary data.</text>
</comment>
<protein>
    <recommendedName>
        <fullName evidence="1">HTH cro/C1-type domain-containing protein</fullName>
    </recommendedName>
</protein>